<reference evidence="1 2" key="1">
    <citation type="journal article" date="2012" name="J. Bacteriol.">
        <title>Genome sequence of an alkane-degrading bacterium, Alcanivorax pacificus type strain W11-5, isolated from deep sea sediment.</title>
        <authorList>
            <person name="Lai Q."/>
            <person name="Shao Z."/>
        </authorList>
    </citation>
    <scope>NUCLEOTIDE SEQUENCE [LARGE SCALE GENOMIC DNA]</scope>
    <source>
        <strain evidence="1 2">W11-5</strain>
    </source>
</reference>
<keyword evidence="2" id="KW-1185">Reference proteome</keyword>
<dbReference type="KEGG" id="apac:S7S_05960"/>
<accession>A0A0B4XLN9</accession>
<organism evidence="1 2">
    <name type="scientific">Isoalcanivorax pacificus W11-5</name>
    <dbReference type="NCBI Taxonomy" id="391936"/>
    <lineage>
        <taxon>Bacteria</taxon>
        <taxon>Pseudomonadati</taxon>
        <taxon>Pseudomonadota</taxon>
        <taxon>Gammaproteobacteria</taxon>
        <taxon>Oceanospirillales</taxon>
        <taxon>Alcanivoracaceae</taxon>
        <taxon>Isoalcanivorax</taxon>
    </lineage>
</organism>
<sequence>MIGLSDITLPLLVIGLVRGVCGLEIGSECSAVSGRENYFFSAVNLFAKGAVIIFSNPAAVSSDGLCRTWLIL</sequence>
<dbReference type="AlphaFoldDB" id="A0A0B4XLN9"/>
<evidence type="ECO:0000313" key="1">
    <source>
        <dbReference type="EMBL" id="AJD47610.1"/>
    </source>
</evidence>
<name>A0A0B4XLN9_9GAMM</name>
<dbReference type="Proteomes" id="UP000006764">
    <property type="component" value="Chromosome"/>
</dbReference>
<proteinExistence type="predicted"/>
<dbReference type="EMBL" id="CP004387">
    <property type="protein sequence ID" value="AJD47610.1"/>
    <property type="molecule type" value="Genomic_DNA"/>
</dbReference>
<protein>
    <submittedName>
        <fullName evidence="1">Uncharacterized protein</fullName>
    </submittedName>
</protein>
<gene>
    <name evidence="1" type="ORF">S7S_05960</name>
</gene>
<evidence type="ECO:0000313" key="2">
    <source>
        <dbReference type="Proteomes" id="UP000006764"/>
    </source>
</evidence>
<dbReference type="HOGENOM" id="CLU_2713387_0_0_6"/>